<dbReference type="SUPFAM" id="SSF55785">
    <property type="entry name" value="PYP-like sensor domain (PAS domain)"/>
    <property type="match status" value="1"/>
</dbReference>
<comment type="catalytic activity">
    <reaction evidence="1">
        <text>ATP + protein L-histidine = ADP + protein N-phospho-L-histidine.</text>
        <dbReference type="EC" id="2.7.13.3"/>
    </reaction>
</comment>
<dbReference type="Pfam" id="PF13426">
    <property type="entry name" value="PAS_9"/>
    <property type="match status" value="1"/>
</dbReference>
<dbReference type="Gene3D" id="3.30.565.10">
    <property type="entry name" value="Histidine kinase-like ATPase, C-terminal domain"/>
    <property type="match status" value="1"/>
</dbReference>
<dbReference type="EC" id="2.7.13.3" evidence="2"/>
<comment type="caution">
    <text evidence="12">The sequence shown here is derived from an EMBL/GenBank/DDBJ whole genome shotgun (WGS) entry which is preliminary data.</text>
</comment>
<keyword evidence="9" id="KW-1133">Transmembrane helix</keyword>
<dbReference type="Pfam" id="PF13185">
    <property type="entry name" value="GAF_2"/>
    <property type="match status" value="1"/>
</dbReference>
<dbReference type="EMBL" id="JACNJZ010000171">
    <property type="protein sequence ID" value="MBC8318608.1"/>
    <property type="molecule type" value="Genomic_DNA"/>
</dbReference>
<dbReference type="PRINTS" id="PR00344">
    <property type="entry name" value="BCTRLSENSOR"/>
</dbReference>
<dbReference type="CDD" id="cd00130">
    <property type="entry name" value="PAS"/>
    <property type="match status" value="1"/>
</dbReference>
<evidence type="ECO:0000313" key="13">
    <source>
        <dbReference type="Proteomes" id="UP000614424"/>
    </source>
</evidence>
<evidence type="ECO:0000256" key="9">
    <source>
        <dbReference type="SAM" id="Phobius"/>
    </source>
</evidence>
<evidence type="ECO:0000256" key="2">
    <source>
        <dbReference type="ARBA" id="ARBA00012438"/>
    </source>
</evidence>
<dbReference type="InterPro" id="IPR003018">
    <property type="entry name" value="GAF"/>
</dbReference>
<name>A0A8J6TGC9_9BACT</name>
<dbReference type="InterPro" id="IPR004358">
    <property type="entry name" value="Sig_transdc_His_kin-like_C"/>
</dbReference>
<accession>A0A8J6TGC9</accession>
<evidence type="ECO:0000256" key="1">
    <source>
        <dbReference type="ARBA" id="ARBA00000085"/>
    </source>
</evidence>
<evidence type="ECO:0000256" key="8">
    <source>
        <dbReference type="ARBA" id="ARBA00023012"/>
    </source>
</evidence>
<dbReference type="InterPro" id="IPR036890">
    <property type="entry name" value="HATPase_C_sf"/>
</dbReference>
<proteinExistence type="predicted"/>
<dbReference type="InterPro" id="IPR000014">
    <property type="entry name" value="PAS"/>
</dbReference>
<evidence type="ECO:0000256" key="7">
    <source>
        <dbReference type="ARBA" id="ARBA00022840"/>
    </source>
</evidence>
<keyword evidence="3" id="KW-0597">Phosphoprotein</keyword>
<sequence>MIFPIRKTVAATALLVALVLVSLLSLGVRQYLLFQKHEQVTTHTEKIIFQFAIIREHVTEALLEDKYERLAGVAGEMEELNVNLTSVLTSDYVADQYKINFASSFDISSIVLLLRKIQSGPVEPEGLRQLNREIRTLGERLMLFDRVLVNFAKKKLISFQNFVIGSLAIVLSSIIIMLLVAQRQLLSPLVQLWQQAWEVLEDKRSQLSLGRKKGVVADLALSFQQLQNSRDAISVTLVRYQQVATAVNRAQLAISRSFSRQKLFDGLCRALLENKDYCLVWIGLPEDDGKDVMPVAADGSTTMSRKECDSCMAVLLTEAEEKGLEFNPAAKVLQTLKPVVHKDILAGIPKGLLKGTPLMEGHAVCAALPIQREGKIYAVLSIYAIGQNAFSEKDMELLEGLGSDAGLALSALEEQDADRKEKELNRQILEASGAVVIYVDSQGDILDCNDVFARHVGVKGRDLAGEKWRNFFTPADPDAFTGQKDADILKRISQEKTVDLILRTTTSTLRMGCSFVPVMTEDGHVEKYGCIGRDAGSEQTREKGFSEVHSSRLAVLGELSAGIAHEISDLNNGIINYAQILFDNIRYQGQGQDEDDDRILDKIIDGGERIASIVRPLIRYGREGDAAGEFLPVTTVLEDTVTLVGYYFSSQGILLQVEMEENLPAVPVKAQQMQKVFFDLLFNGRQALNKRYSGKDPNKKILVGGKYVVEGDRRALELSFEDRGDGMNPEEVKQVFDSSYATQKLHNGVKHGLAGSRQIVESHGGSLGVESKPGESTRVVVRFPL</sequence>
<keyword evidence="9" id="KW-0472">Membrane</keyword>
<dbReference type="GO" id="GO:0004673">
    <property type="term" value="F:protein histidine kinase activity"/>
    <property type="evidence" value="ECO:0007669"/>
    <property type="project" value="UniProtKB-EC"/>
</dbReference>
<reference evidence="12 13" key="1">
    <citation type="submission" date="2020-08" db="EMBL/GenBank/DDBJ databases">
        <title>Bridging the membrane lipid divide: bacteria of the FCB group superphylum have the potential to synthesize archaeal ether lipids.</title>
        <authorList>
            <person name="Villanueva L."/>
            <person name="Von Meijenfeldt F.A.B."/>
            <person name="Westbye A.B."/>
            <person name="Yadav S."/>
            <person name="Hopmans E.C."/>
            <person name="Dutilh B.E."/>
            <person name="Sinninghe Damste J.S."/>
        </authorList>
    </citation>
    <scope>NUCLEOTIDE SEQUENCE [LARGE SCALE GENOMIC DNA]</scope>
    <source>
        <strain evidence="12">NIOZ-UU47</strain>
    </source>
</reference>
<keyword evidence="5" id="KW-0547">Nucleotide-binding</keyword>
<evidence type="ECO:0000256" key="6">
    <source>
        <dbReference type="ARBA" id="ARBA00022777"/>
    </source>
</evidence>
<dbReference type="Gene3D" id="3.30.450.40">
    <property type="match status" value="1"/>
</dbReference>
<dbReference type="Gene3D" id="3.30.450.20">
    <property type="entry name" value="PAS domain"/>
    <property type="match status" value="1"/>
</dbReference>
<feature type="transmembrane region" description="Helical" evidence="9">
    <location>
        <begin position="162"/>
        <end position="181"/>
    </location>
</feature>
<dbReference type="PANTHER" id="PTHR43065:SF10">
    <property type="entry name" value="PEROXIDE STRESS-ACTIVATED HISTIDINE KINASE MAK3"/>
    <property type="match status" value="1"/>
</dbReference>
<keyword evidence="6" id="KW-0418">Kinase</keyword>
<dbReference type="InterPro" id="IPR005467">
    <property type="entry name" value="His_kinase_dom"/>
</dbReference>
<evidence type="ECO:0000256" key="4">
    <source>
        <dbReference type="ARBA" id="ARBA00022679"/>
    </source>
</evidence>
<evidence type="ECO:0000256" key="3">
    <source>
        <dbReference type="ARBA" id="ARBA00022553"/>
    </source>
</evidence>
<organism evidence="12 13">
    <name type="scientific">Candidatus Desulfobia pelagia</name>
    <dbReference type="NCBI Taxonomy" id="2841692"/>
    <lineage>
        <taxon>Bacteria</taxon>
        <taxon>Pseudomonadati</taxon>
        <taxon>Thermodesulfobacteriota</taxon>
        <taxon>Desulfobulbia</taxon>
        <taxon>Desulfobulbales</taxon>
        <taxon>Desulfobulbaceae</taxon>
        <taxon>Candidatus Desulfobia</taxon>
    </lineage>
</organism>
<dbReference type="InterPro" id="IPR035965">
    <property type="entry name" value="PAS-like_dom_sf"/>
</dbReference>
<dbReference type="Pfam" id="PF02518">
    <property type="entry name" value="HATPase_c"/>
    <property type="match status" value="1"/>
</dbReference>
<dbReference type="GO" id="GO:0005524">
    <property type="term" value="F:ATP binding"/>
    <property type="evidence" value="ECO:0007669"/>
    <property type="project" value="UniProtKB-KW"/>
</dbReference>
<dbReference type="PANTHER" id="PTHR43065">
    <property type="entry name" value="SENSOR HISTIDINE KINASE"/>
    <property type="match status" value="1"/>
</dbReference>
<dbReference type="SMART" id="SM00091">
    <property type="entry name" value="PAS"/>
    <property type="match status" value="1"/>
</dbReference>
<dbReference type="Proteomes" id="UP000614424">
    <property type="component" value="Unassembled WGS sequence"/>
</dbReference>
<dbReference type="InterPro" id="IPR029016">
    <property type="entry name" value="GAF-like_dom_sf"/>
</dbReference>
<feature type="domain" description="Histidine kinase" evidence="10">
    <location>
        <begin position="562"/>
        <end position="785"/>
    </location>
</feature>
<dbReference type="SUPFAM" id="SSF55874">
    <property type="entry name" value="ATPase domain of HSP90 chaperone/DNA topoisomerase II/histidine kinase"/>
    <property type="match status" value="1"/>
</dbReference>
<evidence type="ECO:0000256" key="5">
    <source>
        <dbReference type="ARBA" id="ARBA00022741"/>
    </source>
</evidence>
<keyword evidence="4" id="KW-0808">Transferase</keyword>
<dbReference type="SMART" id="SM00387">
    <property type="entry name" value="HATPase_c"/>
    <property type="match status" value="1"/>
</dbReference>
<evidence type="ECO:0000313" key="12">
    <source>
        <dbReference type="EMBL" id="MBC8318608.1"/>
    </source>
</evidence>
<dbReference type="SUPFAM" id="SSF55781">
    <property type="entry name" value="GAF domain-like"/>
    <property type="match status" value="1"/>
</dbReference>
<dbReference type="Gene3D" id="1.10.287.130">
    <property type="match status" value="1"/>
</dbReference>
<protein>
    <recommendedName>
        <fullName evidence="2">histidine kinase</fullName>
        <ecNumber evidence="2">2.7.13.3</ecNumber>
    </recommendedName>
</protein>
<feature type="domain" description="PAS" evidence="11">
    <location>
        <begin position="421"/>
        <end position="476"/>
    </location>
</feature>
<dbReference type="GO" id="GO:0000160">
    <property type="term" value="P:phosphorelay signal transduction system"/>
    <property type="evidence" value="ECO:0007669"/>
    <property type="project" value="UniProtKB-KW"/>
</dbReference>
<dbReference type="AlphaFoldDB" id="A0A8J6TGC9"/>
<dbReference type="NCBIfam" id="TIGR00229">
    <property type="entry name" value="sensory_box"/>
    <property type="match status" value="1"/>
</dbReference>
<dbReference type="PROSITE" id="PS50112">
    <property type="entry name" value="PAS"/>
    <property type="match status" value="1"/>
</dbReference>
<keyword evidence="8" id="KW-0902">Two-component regulatory system</keyword>
<gene>
    <name evidence="12" type="ORF">H8E41_11955</name>
</gene>
<keyword evidence="7" id="KW-0067">ATP-binding</keyword>
<evidence type="ECO:0000259" key="11">
    <source>
        <dbReference type="PROSITE" id="PS50112"/>
    </source>
</evidence>
<dbReference type="PROSITE" id="PS50109">
    <property type="entry name" value="HIS_KIN"/>
    <property type="match status" value="1"/>
</dbReference>
<keyword evidence="9" id="KW-0812">Transmembrane</keyword>
<evidence type="ECO:0000259" key="10">
    <source>
        <dbReference type="PROSITE" id="PS50109"/>
    </source>
</evidence>
<dbReference type="InterPro" id="IPR003594">
    <property type="entry name" value="HATPase_dom"/>
</dbReference>